<dbReference type="PANTHER" id="PTHR39186">
    <property type="entry name" value="DUF2071 FAMILY PROTEIN"/>
    <property type="match status" value="1"/>
</dbReference>
<evidence type="ECO:0000256" key="1">
    <source>
        <dbReference type="SAM" id="MobiDB-lite"/>
    </source>
</evidence>
<gene>
    <name evidence="2" type="ORF">F4561_001296</name>
</gene>
<reference evidence="2 3" key="1">
    <citation type="submission" date="2020-08" db="EMBL/GenBank/DDBJ databases">
        <title>Sequencing the genomes of 1000 actinobacteria strains.</title>
        <authorList>
            <person name="Klenk H.-P."/>
        </authorList>
    </citation>
    <scope>NUCLEOTIDE SEQUENCE [LARGE SCALE GENOMIC DNA]</scope>
    <source>
        <strain evidence="2 3">DSM 102030</strain>
    </source>
</reference>
<keyword evidence="3" id="KW-1185">Reference proteome</keyword>
<proteinExistence type="predicted"/>
<sequence>MQQGPPGPLVRPAAAAPPGSAAPRSGPVDSAPPGPAPLTQCWRDVVFLHWRVAPALVAPLLPPGTRPDELAGASYVGLVAFRVAWPRALGAVPTGGFNEVNVRLYTRDDRGRRGVVFRTMDADALASVVAARALTGVPYIWSDIALRTTESGSAGTVRRRIPGAPAAGRWRVAFGDRITAPSPMEQFVTARYGLHTRHLGRTLWMPAGHAPWRLFTAELRHYEGNLLAAAGVPIGERPPDSVLWSPGTTAALHFPRH</sequence>
<dbReference type="EMBL" id="JACHJT010000001">
    <property type="protein sequence ID" value="MBB4930476.1"/>
    <property type="molecule type" value="Genomic_DNA"/>
</dbReference>
<feature type="region of interest" description="Disordered" evidence="1">
    <location>
        <begin position="1"/>
        <end position="35"/>
    </location>
</feature>
<dbReference type="RefSeq" id="WP_312885164.1">
    <property type="nucleotide sequence ID" value="NZ_JACHJT010000001.1"/>
</dbReference>
<evidence type="ECO:0000313" key="2">
    <source>
        <dbReference type="EMBL" id="MBB4930476.1"/>
    </source>
</evidence>
<evidence type="ECO:0008006" key="4">
    <source>
        <dbReference type="Google" id="ProtNLM"/>
    </source>
</evidence>
<dbReference type="InterPro" id="IPR023375">
    <property type="entry name" value="ADC_dom_sf"/>
</dbReference>
<name>A0A7W7RFI3_9ACTN</name>
<comment type="caution">
    <text evidence="2">The sequence shown here is derived from an EMBL/GenBank/DDBJ whole genome shotgun (WGS) entry which is preliminary data.</text>
</comment>
<dbReference type="InterPro" id="IPR018644">
    <property type="entry name" value="DUF2071"/>
</dbReference>
<protein>
    <recommendedName>
        <fullName evidence="4">DUF2071 domain-containing protein</fullName>
    </recommendedName>
</protein>
<dbReference type="Pfam" id="PF09844">
    <property type="entry name" value="DUF2071"/>
    <property type="match status" value="1"/>
</dbReference>
<accession>A0A7W7RFI3</accession>
<organism evidence="2 3">
    <name type="scientific">Lipingzhangella halophila</name>
    <dbReference type="NCBI Taxonomy" id="1783352"/>
    <lineage>
        <taxon>Bacteria</taxon>
        <taxon>Bacillati</taxon>
        <taxon>Actinomycetota</taxon>
        <taxon>Actinomycetes</taxon>
        <taxon>Streptosporangiales</taxon>
        <taxon>Nocardiopsidaceae</taxon>
        <taxon>Lipingzhangella</taxon>
    </lineage>
</organism>
<feature type="compositionally biased region" description="Low complexity" evidence="1">
    <location>
        <begin position="11"/>
        <end position="27"/>
    </location>
</feature>
<dbReference type="Gene3D" id="2.40.400.10">
    <property type="entry name" value="Acetoacetate decarboxylase-like"/>
    <property type="match status" value="1"/>
</dbReference>
<dbReference type="PANTHER" id="PTHR39186:SF1">
    <property type="entry name" value="DUF2071 DOMAIN-CONTAINING PROTEIN"/>
    <property type="match status" value="1"/>
</dbReference>
<dbReference type="Proteomes" id="UP000523007">
    <property type="component" value="Unassembled WGS sequence"/>
</dbReference>
<evidence type="ECO:0000313" key="3">
    <source>
        <dbReference type="Proteomes" id="UP000523007"/>
    </source>
</evidence>
<dbReference type="SUPFAM" id="SSF160104">
    <property type="entry name" value="Acetoacetate decarboxylase-like"/>
    <property type="match status" value="1"/>
</dbReference>
<dbReference type="AlphaFoldDB" id="A0A7W7RFI3"/>